<sequence>MSEVDAEMNSLLAAQQEEYDPAAVAYSYDPAQPPAADEDDEDEEEYDPESVAMNSSSVQSVSMPESAANTPPVAEGAPKPAPAEASGAPTPPKQPRTKGGFVDESEDDEDEVPVTVTGAKAGSALLNAPEASDSPKRSATLSPNNAQNQQQSRVLPSAVAVPESVPAPAPGAASVPNAKLDHLTRQSSAPNTPVSATLPKSRLPQDKIGIFEDRIAEDKRGDIEAWLGLIDEYRKRHKLAEARATYDKFFEVFPTAGEQWVEYANMETELDNFTEVEKIFGRSIQTTPHIALWSSYINYIRRRNNLTTDQTGGARTVIVQVYEFVLDNVGIDPDAGKIWTDYIEVLKSGPGMLGGSNWQDMQKMDTLRKVYQRAIAVPTNATMEIWKDYDRFEMNLNKATGRKHLQEKSALYMTARSTINALHTHYLRNVNRTSLPKLPPAAGFDGADEYAKQVQAWRNWINYEKSDPLEIKEDDRALYNKRILYLYKNALMALRFWPEMWYEAADWCYQSDLKDEGDRFLEEGIKANPESCLLAFRMAAQIETRTDFEDGEAGVVAKGKAVREPFNTVLDALYDLTNKAKKREEQTIARAKEVFAAQQAAEEAARGNSDEGSDDDEEVEDLAAVRRQQERQAALDAQLKGISNAANAEIHTLKKTLSFAWVALMRAMRRVQGKGAPNAAVGGFRGIFAEARKKGKLLSDAYVASALIEHHCYQDPAATKIFDRGMKLFPDDENFALEYVKHLVKLNDATNARAVFETVVTRLTQKAENIHRAKPLFVFFHDYEAQFGELAQITKLEQRMNTLFPEDPQLLRFSSRFANPTFDPTSIRPIISPRTQMRPVMPGGNVMPTVEDAFPVGNQQMHMQQQQDLRVNSPGPFHSPRMAHLVPATFSPKRPLEDADSNDQPRKFARGESPLKGAAGRRLDAARRSNMAVAGGGASTPVTAPAALPREINFLLGIIPNASTYNATRFNPERMVELLQTTTLPLPPQLHGATFGAPAAVAGPPAAHINTQLQNIQARYGGGAPGAWPGA</sequence>
<feature type="compositionally biased region" description="Acidic residues" evidence="5">
    <location>
        <begin position="36"/>
        <end position="48"/>
    </location>
</feature>
<dbReference type="OrthoDB" id="26282at2759"/>
<dbReference type="InterPro" id="IPR008847">
    <property type="entry name" value="Suf"/>
</dbReference>
<dbReference type="Pfam" id="PF05843">
    <property type="entry name" value="Suf"/>
    <property type="match status" value="1"/>
</dbReference>
<dbReference type="PANTHER" id="PTHR19980:SF0">
    <property type="entry name" value="CLEAVAGE STIMULATION FACTOR SUBUNIT 3"/>
    <property type="match status" value="1"/>
</dbReference>
<evidence type="ECO:0000256" key="4">
    <source>
        <dbReference type="RuleBase" id="RU369035"/>
    </source>
</evidence>
<evidence type="ECO:0000256" key="5">
    <source>
        <dbReference type="SAM" id="MobiDB-lite"/>
    </source>
</evidence>
<feature type="compositionally biased region" description="Polar residues" evidence="5">
    <location>
        <begin position="137"/>
        <end position="154"/>
    </location>
</feature>
<feature type="domain" description="Suppressor of forked" evidence="6">
    <location>
        <begin position="206"/>
        <end position="826"/>
    </location>
</feature>
<keyword evidence="3 4" id="KW-0539">Nucleus</keyword>
<feature type="compositionally biased region" description="Acidic residues" evidence="5">
    <location>
        <begin position="103"/>
        <end position="112"/>
    </location>
</feature>
<keyword evidence="4" id="KW-0963">Cytoplasm</keyword>
<dbReference type="Gene3D" id="1.25.40.1040">
    <property type="match status" value="2"/>
</dbReference>
<gene>
    <name evidence="7" type="ORF">P280DRAFT_307022</name>
</gene>
<dbReference type="SUPFAM" id="SSF48452">
    <property type="entry name" value="TPR-like"/>
    <property type="match status" value="2"/>
</dbReference>
<dbReference type="GO" id="GO:0180010">
    <property type="term" value="P:co-transcriptional mRNA 3'-end processing, cleavage and polyadenylation pathway"/>
    <property type="evidence" value="ECO:0007669"/>
    <property type="project" value="UniProtKB-UniRule"/>
</dbReference>
<dbReference type="GO" id="GO:0003729">
    <property type="term" value="F:mRNA binding"/>
    <property type="evidence" value="ECO:0007669"/>
    <property type="project" value="TreeGrafter"/>
</dbReference>
<organism evidence="7 8">
    <name type="scientific">Massarina eburnea CBS 473.64</name>
    <dbReference type="NCBI Taxonomy" id="1395130"/>
    <lineage>
        <taxon>Eukaryota</taxon>
        <taxon>Fungi</taxon>
        <taxon>Dikarya</taxon>
        <taxon>Ascomycota</taxon>
        <taxon>Pezizomycotina</taxon>
        <taxon>Dothideomycetes</taxon>
        <taxon>Pleosporomycetidae</taxon>
        <taxon>Pleosporales</taxon>
        <taxon>Massarineae</taxon>
        <taxon>Massarinaceae</taxon>
        <taxon>Massarina</taxon>
    </lineage>
</organism>
<keyword evidence="2" id="KW-0677">Repeat</keyword>
<accession>A0A6A6S543</accession>
<dbReference type="AlphaFoldDB" id="A0A6A6S543"/>
<dbReference type="EMBL" id="MU006783">
    <property type="protein sequence ID" value="KAF2641274.1"/>
    <property type="molecule type" value="Genomic_DNA"/>
</dbReference>
<dbReference type="InterPro" id="IPR045243">
    <property type="entry name" value="Rna14-like"/>
</dbReference>
<evidence type="ECO:0000313" key="7">
    <source>
        <dbReference type="EMBL" id="KAF2641274.1"/>
    </source>
</evidence>
<evidence type="ECO:0000259" key="6">
    <source>
        <dbReference type="Pfam" id="PF05843"/>
    </source>
</evidence>
<feature type="region of interest" description="Disordered" evidence="5">
    <location>
        <begin position="1"/>
        <end position="155"/>
    </location>
</feature>
<evidence type="ECO:0000313" key="8">
    <source>
        <dbReference type="Proteomes" id="UP000799753"/>
    </source>
</evidence>
<protein>
    <recommendedName>
        <fullName evidence="4">mRNA 3'-end-processing protein RNA14</fullName>
    </recommendedName>
</protein>
<keyword evidence="8" id="KW-1185">Reference proteome</keyword>
<feature type="region of interest" description="Disordered" evidence="5">
    <location>
        <begin position="891"/>
        <end position="924"/>
    </location>
</feature>
<dbReference type="SMART" id="SM00386">
    <property type="entry name" value="HAT"/>
    <property type="match status" value="5"/>
</dbReference>
<feature type="compositionally biased region" description="Low complexity" evidence="5">
    <location>
        <begin position="49"/>
        <end position="88"/>
    </location>
</feature>
<dbReference type="GO" id="GO:0005634">
    <property type="term" value="C:nucleus"/>
    <property type="evidence" value="ECO:0007669"/>
    <property type="project" value="UniProtKB-SubCell"/>
</dbReference>
<keyword evidence="4" id="KW-0507">mRNA processing</keyword>
<evidence type="ECO:0000256" key="2">
    <source>
        <dbReference type="ARBA" id="ARBA00022737"/>
    </source>
</evidence>
<dbReference type="PANTHER" id="PTHR19980">
    <property type="entry name" value="RNA CLEAVAGE STIMULATION FACTOR"/>
    <property type="match status" value="1"/>
</dbReference>
<name>A0A6A6S543_9PLEO</name>
<feature type="compositionally biased region" description="Acidic residues" evidence="5">
    <location>
        <begin position="611"/>
        <end position="620"/>
    </location>
</feature>
<comment type="subcellular location">
    <subcellularLocation>
        <location evidence="4">Nucleus</location>
    </subcellularLocation>
    <subcellularLocation>
        <location evidence="4">Cytoplasm</location>
    </subcellularLocation>
    <text evidence="4">Nucleus and/or cytoplasm.</text>
</comment>
<reference evidence="7" key="1">
    <citation type="journal article" date="2020" name="Stud. Mycol.">
        <title>101 Dothideomycetes genomes: a test case for predicting lifestyles and emergence of pathogens.</title>
        <authorList>
            <person name="Haridas S."/>
            <person name="Albert R."/>
            <person name="Binder M."/>
            <person name="Bloem J."/>
            <person name="Labutti K."/>
            <person name="Salamov A."/>
            <person name="Andreopoulos B."/>
            <person name="Baker S."/>
            <person name="Barry K."/>
            <person name="Bills G."/>
            <person name="Bluhm B."/>
            <person name="Cannon C."/>
            <person name="Castanera R."/>
            <person name="Culley D."/>
            <person name="Daum C."/>
            <person name="Ezra D."/>
            <person name="Gonzalez J."/>
            <person name="Henrissat B."/>
            <person name="Kuo A."/>
            <person name="Liang C."/>
            <person name="Lipzen A."/>
            <person name="Lutzoni F."/>
            <person name="Magnuson J."/>
            <person name="Mondo S."/>
            <person name="Nolan M."/>
            <person name="Ohm R."/>
            <person name="Pangilinan J."/>
            <person name="Park H.-J."/>
            <person name="Ramirez L."/>
            <person name="Alfaro M."/>
            <person name="Sun H."/>
            <person name="Tritt A."/>
            <person name="Yoshinaga Y."/>
            <person name="Zwiers L.-H."/>
            <person name="Turgeon B."/>
            <person name="Goodwin S."/>
            <person name="Spatafora J."/>
            <person name="Crous P."/>
            <person name="Grigoriev I."/>
        </authorList>
    </citation>
    <scope>NUCLEOTIDE SEQUENCE</scope>
    <source>
        <strain evidence="7">CBS 473.64</strain>
    </source>
</reference>
<dbReference type="InterPro" id="IPR011990">
    <property type="entry name" value="TPR-like_helical_dom_sf"/>
</dbReference>
<evidence type="ECO:0000256" key="3">
    <source>
        <dbReference type="ARBA" id="ARBA00023242"/>
    </source>
</evidence>
<evidence type="ECO:0000256" key="1">
    <source>
        <dbReference type="ARBA" id="ARBA00002863"/>
    </source>
</evidence>
<proteinExistence type="predicted"/>
<dbReference type="GO" id="GO:0005737">
    <property type="term" value="C:cytoplasm"/>
    <property type="evidence" value="ECO:0007669"/>
    <property type="project" value="UniProtKB-SubCell"/>
</dbReference>
<dbReference type="InterPro" id="IPR003107">
    <property type="entry name" value="HAT"/>
</dbReference>
<feature type="region of interest" description="Disordered" evidence="5">
    <location>
        <begin position="599"/>
        <end position="620"/>
    </location>
</feature>
<dbReference type="Proteomes" id="UP000799753">
    <property type="component" value="Unassembled WGS sequence"/>
</dbReference>
<comment type="function">
    <text evidence="1 4">Component of the cleavage factor IA (CFIA) complex, which is involved in the endonucleolytic cleavage during polyadenylation-dependent pre-mRNA 3'-end formation.</text>
</comment>